<name>A0A371HZN9_MUCPR</name>
<dbReference type="PANTHER" id="PTHR37206">
    <property type="entry name" value="TRANSMEMBRANE PROTEIN"/>
    <property type="match status" value="1"/>
</dbReference>
<feature type="transmembrane region" description="Helical" evidence="2">
    <location>
        <begin position="129"/>
        <end position="154"/>
    </location>
</feature>
<keyword evidence="4" id="KW-1185">Reference proteome</keyword>
<feature type="compositionally biased region" description="Polar residues" evidence="1">
    <location>
        <begin position="62"/>
        <end position="76"/>
    </location>
</feature>
<evidence type="ECO:0008006" key="5">
    <source>
        <dbReference type="Google" id="ProtNLM"/>
    </source>
</evidence>
<evidence type="ECO:0000313" key="4">
    <source>
        <dbReference type="Proteomes" id="UP000257109"/>
    </source>
</evidence>
<proteinExistence type="predicted"/>
<feature type="non-terminal residue" evidence="3">
    <location>
        <position position="1"/>
    </location>
</feature>
<dbReference type="Proteomes" id="UP000257109">
    <property type="component" value="Unassembled WGS sequence"/>
</dbReference>
<organism evidence="3 4">
    <name type="scientific">Mucuna pruriens</name>
    <name type="common">Velvet bean</name>
    <name type="synonym">Dolichos pruriens</name>
    <dbReference type="NCBI Taxonomy" id="157652"/>
    <lineage>
        <taxon>Eukaryota</taxon>
        <taxon>Viridiplantae</taxon>
        <taxon>Streptophyta</taxon>
        <taxon>Embryophyta</taxon>
        <taxon>Tracheophyta</taxon>
        <taxon>Spermatophyta</taxon>
        <taxon>Magnoliopsida</taxon>
        <taxon>eudicotyledons</taxon>
        <taxon>Gunneridae</taxon>
        <taxon>Pentapetalae</taxon>
        <taxon>rosids</taxon>
        <taxon>fabids</taxon>
        <taxon>Fabales</taxon>
        <taxon>Fabaceae</taxon>
        <taxon>Papilionoideae</taxon>
        <taxon>50 kb inversion clade</taxon>
        <taxon>NPAAA clade</taxon>
        <taxon>indigoferoid/millettioid clade</taxon>
        <taxon>Phaseoleae</taxon>
        <taxon>Mucuna</taxon>
    </lineage>
</organism>
<sequence>MEHRENIDEWQQIEHSPETSEWNMVVINENYLVGDQGSSTDDPPSPTHHELSLLQIVPTTITDPEDGTSSPLTASSDGDGVPAPSPPSDWRERVVNEGKKLLKLRLEAMTESVVGVSSKVSNWAMCTGVFWSFAHVTGAAAAAAVLVSLVYVGIRRRRRRVGRQNVVDRWSYLLGEKDEKISQLLFQIAQLNEVLSSRRKVPVHRIN</sequence>
<feature type="region of interest" description="Disordered" evidence="1">
    <location>
        <begin position="1"/>
        <end position="21"/>
    </location>
</feature>
<dbReference type="PANTHER" id="PTHR37206:SF4">
    <property type="entry name" value="TRANSMEMBRANE PROTEIN"/>
    <property type="match status" value="1"/>
</dbReference>
<protein>
    <recommendedName>
        <fullName evidence="5">Transmembrane protein</fullName>
    </recommendedName>
</protein>
<dbReference type="AlphaFoldDB" id="A0A371HZN9"/>
<reference evidence="3" key="1">
    <citation type="submission" date="2018-05" db="EMBL/GenBank/DDBJ databases">
        <title>Draft genome of Mucuna pruriens seed.</title>
        <authorList>
            <person name="Nnadi N.E."/>
            <person name="Vos R."/>
            <person name="Hasami M.H."/>
            <person name="Devisetty U.K."/>
            <person name="Aguiy J.C."/>
        </authorList>
    </citation>
    <scope>NUCLEOTIDE SEQUENCE [LARGE SCALE GENOMIC DNA]</scope>
    <source>
        <strain evidence="3">JCA_2017</strain>
    </source>
</reference>
<feature type="region of interest" description="Disordered" evidence="1">
    <location>
        <begin position="62"/>
        <end position="91"/>
    </location>
</feature>
<accession>A0A371HZN9</accession>
<dbReference type="OrthoDB" id="734536at2759"/>
<keyword evidence="2" id="KW-0472">Membrane</keyword>
<evidence type="ECO:0000256" key="1">
    <source>
        <dbReference type="SAM" id="MobiDB-lite"/>
    </source>
</evidence>
<keyword evidence="2" id="KW-0812">Transmembrane</keyword>
<evidence type="ECO:0000256" key="2">
    <source>
        <dbReference type="SAM" id="Phobius"/>
    </source>
</evidence>
<dbReference type="EMBL" id="QJKJ01001310">
    <property type="protein sequence ID" value="RDY08268.1"/>
    <property type="molecule type" value="Genomic_DNA"/>
</dbReference>
<keyword evidence="2" id="KW-1133">Transmembrane helix</keyword>
<gene>
    <name evidence="3" type="ORF">CR513_07519</name>
</gene>
<evidence type="ECO:0000313" key="3">
    <source>
        <dbReference type="EMBL" id="RDY08268.1"/>
    </source>
</evidence>
<comment type="caution">
    <text evidence="3">The sequence shown here is derived from an EMBL/GenBank/DDBJ whole genome shotgun (WGS) entry which is preliminary data.</text>
</comment>